<evidence type="ECO:0000256" key="1">
    <source>
        <dbReference type="ARBA" id="ARBA00022679"/>
    </source>
</evidence>
<reference evidence="3 4" key="1">
    <citation type="submission" date="2020-11" db="EMBL/GenBank/DDBJ databases">
        <title>Enhanced detection system for hospital associated transmission using whole genome sequencing surveillance.</title>
        <authorList>
            <person name="Harrison L.H."/>
            <person name="Van Tyne D."/>
            <person name="Marsh J.W."/>
            <person name="Griffith M.P."/>
            <person name="Snyder D.J."/>
            <person name="Cooper V.S."/>
            <person name="Mustapha M."/>
        </authorList>
    </citation>
    <scope>NUCLEOTIDE SEQUENCE [LARGE SCALE GENOMIC DNA]</scope>
    <source>
        <strain evidence="3 4">PSB00013</strain>
    </source>
</reference>
<evidence type="ECO:0000313" key="3">
    <source>
        <dbReference type="EMBL" id="MBH3438017.1"/>
    </source>
</evidence>
<evidence type="ECO:0000313" key="4">
    <source>
        <dbReference type="Proteomes" id="UP000638986"/>
    </source>
</evidence>
<evidence type="ECO:0000259" key="2">
    <source>
        <dbReference type="Pfam" id="PF00534"/>
    </source>
</evidence>
<dbReference type="Proteomes" id="UP000638986">
    <property type="component" value="Unassembled WGS sequence"/>
</dbReference>
<dbReference type="InterPro" id="IPR001296">
    <property type="entry name" value="Glyco_trans_1"/>
</dbReference>
<comment type="caution">
    <text evidence="3">The sequence shown here is derived from an EMBL/GenBank/DDBJ whole genome shotgun (WGS) entry which is preliminary data.</text>
</comment>
<accession>A0ABS0MMR9</accession>
<feature type="domain" description="Glycosyl transferase family 1" evidence="2">
    <location>
        <begin position="177"/>
        <end position="336"/>
    </location>
</feature>
<name>A0ABS0MMR9_PSELU</name>
<dbReference type="SUPFAM" id="SSF53756">
    <property type="entry name" value="UDP-Glycosyltransferase/glycogen phosphorylase"/>
    <property type="match status" value="1"/>
</dbReference>
<organism evidence="3 4">
    <name type="scientific">Pseudomonas luteola</name>
    <dbReference type="NCBI Taxonomy" id="47886"/>
    <lineage>
        <taxon>Bacteria</taxon>
        <taxon>Pseudomonadati</taxon>
        <taxon>Pseudomonadota</taxon>
        <taxon>Gammaproteobacteria</taxon>
        <taxon>Pseudomonadales</taxon>
        <taxon>Pseudomonadaceae</taxon>
        <taxon>Pseudomonas</taxon>
    </lineage>
</organism>
<dbReference type="RefSeq" id="WP_197871166.1">
    <property type="nucleotide sequence ID" value="NZ_JADTXM010000003.1"/>
</dbReference>
<protein>
    <submittedName>
        <fullName evidence="3">Glycosyltransferase family 4 protein</fullName>
    </submittedName>
</protein>
<dbReference type="Gene3D" id="3.40.50.2000">
    <property type="entry name" value="Glycogen Phosphorylase B"/>
    <property type="match status" value="1"/>
</dbReference>
<dbReference type="EMBL" id="JADTXM010000003">
    <property type="protein sequence ID" value="MBH3438017.1"/>
    <property type="molecule type" value="Genomic_DNA"/>
</dbReference>
<keyword evidence="1" id="KW-0808">Transferase</keyword>
<proteinExistence type="predicted"/>
<dbReference type="PANTHER" id="PTHR46401:SF2">
    <property type="entry name" value="GLYCOSYLTRANSFERASE WBBK-RELATED"/>
    <property type="match status" value="1"/>
</dbReference>
<dbReference type="Pfam" id="PF00534">
    <property type="entry name" value="Glycos_transf_1"/>
    <property type="match status" value="1"/>
</dbReference>
<dbReference type="PANTHER" id="PTHR46401">
    <property type="entry name" value="GLYCOSYLTRANSFERASE WBBK-RELATED"/>
    <property type="match status" value="1"/>
</dbReference>
<gene>
    <name evidence="3" type="ORF">I5Q09_04885</name>
</gene>
<sequence>MISAPPRIDQYAPATSAGDGVTNGLFYTRKLLQRLGFASDIFSHHIPDSLSAEIKHASAFKDNVCSLLLYSHSMGHDYGKWMIKQSCKKAVVYHNITPANFFPAGSELEHYSQLGRKQLHEWREQFVAAIGDSHVNSEELKEAGYTNVATLPLLVDPNRLGGASSQPVFTYPLSSSVPVFLTIGRLVENKRQHFLIDAFWHLCRMLKQDGRPLPYLVIVGGTTSPDYAQALRDHSYKLGLSEYIHQPGKCSDEELRWLYQHASQYWCASEHEGFCMPLIEANFFNLPVVSTAHSNIPYTLGEAGLLIDEDSPVHFAAASREILISPDLHRALVTGGQRNLNRYHPDTLIPQLREWLATLGLVAPLV</sequence>